<organism evidence="2">
    <name type="scientific">Rhizophagus irregularis (strain DAOM 181602 / DAOM 197198 / MUCL 43194)</name>
    <name type="common">Arbuscular mycorrhizal fungus</name>
    <name type="synonym">Glomus intraradices</name>
    <dbReference type="NCBI Taxonomy" id="747089"/>
    <lineage>
        <taxon>Eukaryota</taxon>
        <taxon>Fungi</taxon>
        <taxon>Fungi incertae sedis</taxon>
        <taxon>Mucoromycota</taxon>
        <taxon>Glomeromycotina</taxon>
        <taxon>Glomeromycetes</taxon>
        <taxon>Glomerales</taxon>
        <taxon>Glomeraceae</taxon>
        <taxon>Rhizophagus</taxon>
    </lineage>
</organism>
<evidence type="ECO:0000313" key="2">
    <source>
        <dbReference type="EMBL" id="ESA09047.1"/>
    </source>
</evidence>
<protein>
    <submittedName>
        <fullName evidence="2">Uncharacterized protein</fullName>
    </submittedName>
</protein>
<feature type="transmembrane region" description="Helical" evidence="1">
    <location>
        <begin position="90"/>
        <end position="117"/>
    </location>
</feature>
<accession>U9TNQ9</accession>
<evidence type="ECO:0000256" key="1">
    <source>
        <dbReference type="SAM" id="Phobius"/>
    </source>
</evidence>
<feature type="transmembrane region" description="Helical" evidence="1">
    <location>
        <begin position="6"/>
        <end position="25"/>
    </location>
</feature>
<keyword evidence="1" id="KW-0472">Membrane</keyword>
<feature type="transmembrane region" description="Helical" evidence="1">
    <location>
        <begin position="147"/>
        <end position="167"/>
    </location>
</feature>
<feature type="transmembrane region" description="Helical" evidence="1">
    <location>
        <begin position="45"/>
        <end position="78"/>
    </location>
</feature>
<reference evidence="2" key="1">
    <citation type="submission" date="2013-07" db="EMBL/GenBank/DDBJ databases">
        <title>The genome of an arbuscular mycorrhizal fungus provides insights into the evolution of the oldest plant symbiosis.</title>
        <authorList>
            <consortium name="DOE Joint Genome Institute"/>
            <person name="Tisserant E."/>
            <person name="Malbreil M."/>
            <person name="Kuo A."/>
            <person name="Kohler A."/>
            <person name="Symeonidi A."/>
            <person name="Balestrini R."/>
            <person name="Charron P."/>
            <person name="Duensing N."/>
            <person name="Frei-dit-Frey N."/>
            <person name="Gianinazzi-Pearson V."/>
            <person name="Gilbert B."/>
            <person name="Handa Y."/>
            <person name="Hijri M."/>
            <person name="Kaul R."/>
            <person name="Kawaguchi M."/>
            <person name="Krajinski F."/>
            <person name="Lammers P."/>
            <person name="Lapierre D."/>
            <person name="Masclaux F.G."/>
            <person name="Murat C."/>
            <person name="Morin E."/>
            <person name="Ndikumana S."/>
            <person name="Pagni M."/>
            <person name="Petitpierre D."/>
            <person name="Requena N."/>
            <person name="Rosikiewicz P."/>
            <person name="Riley R."/>
            <person name="Saito K."/>
            <person name="San Clemente H."/>
            <person name="Shapiro H."/>
            <person name="van Tuinen D."/>
            <person name="Becard G."/>
            <person name="Bonfante P."/>
            <person name="Paszkowski U."/>
            <person name="Shachar-Hill Y."/>
            <person name="Young J.P."/>
            <person name="Sanders I.R."/>
            <person name="Henrissat B."/>
            <person name="Rensing S.A."/>
            <person name="Grigoriev I.V."/>
            <person name="Corradi N."/>
            <person name="Roux C."/>
            <person name="Martin F."/>
        </authorList>
    </citation>
    <scope>NUCLEOTIDE SEQUENCE</scope>
    <source>
        <strain evidence="2">DAOM 197198</strain>
    </source>
</reference>
<keyword evidence="1" id="KW-1133">Transmembrane helix</keyword>
<name>U9TNQ9_RHIID</name>
<dbReference type="VEuPathDB" id="FungiDB:RhiirFUN_003350"/>
<dbReference type="HOGENOM" id="CLU_102295_0_0_1"/>
<dbReference type="EMBL" id="KI288531">
    <property type="protein sequence ID" value="ESA09047.1"/>
    <property type="molecule type" value="Genomic_DNA"/>
</dbReference>
<proteinExistence type="predicted"/>
<sequence>MILNIILSVICGLIIIGCIFIFFRVSKIRAHLNEKRLSLGIKFPFYLAITYYFLAILNACLTNLDTLCILCGIESYFIGKIVDIFLTMNLFLGLFIDMIIYFAIYLVLIPISFYCLLMIHMKLKLSSLDKTTNYKFNVYDLKKLRSYIFLFVCQWVLIITFRFSLSYSSYRSLVYTLSYLIGGIFHVILFIKNEGFLFNPDTIVRQEKAQQINDPETGIISPVENGQEYSLTETVSE</sequence>
<gene>
    <name evidence="2" type="ORF">GLOINDRAFT_324876</name>
</gene>
<keyword evidence="1" id="KW-0812">Transmembrane</keyword>
<feature type="transmembrane region" description="Helical" evidence="1">
    <location>
        <begin position="173"/>
        <end position="191"/>
    </location>
</feature>
<dbReference type="AlphaFoldDB" id="U9TNQ9"/>